<dbReference type="AlphaFoldDB" id="A0AAN8FRG9"/>
<feature type="region of interest" description="Disordered" evidence="1">
    <location>
        <begin position="198"/>
        <end position="283"/>
    </location>
</feature>
<feature type="transmembrane region" description="Helical" evidence="2">
    <location>
        <begin position="311"/>
        <end position="338"/>
    </location>
</feature>
<name>A0AAN8FRG9_TRICO</name>
<sequence length="411" mass="44429">QWIMWISLSVNAMLVFLSITASEKVHESNSHAEYDSDLIFTTSEEGTLEETSWPSAEMERRMSSVVANSEVPNFTSESHEASTRVSGSHATTSLPSSADESSTRDSGSHVPIVTSELHRTIRGGDVNDSLTAATHADTSKHTHPTTRSTDSIIISTPADIPATTSPNIAVLPPEAITTSAPITDTSTVPIAISVNHTSTPKSVGHTSVPTSNSHINASTPNSHTSAPSPTTFTHTTSNFETISEQESSPITIPPLTPPSSTHSARTQVENSSTAAEASRPLHTSTSDNFIQATLLLERNSLYQKRDDDDGIMVVLAIGLLLILLLILILAVLITAILVTKNQRKRKPVEDAERKSAAVYKIYDPTKRPRLMKAADMRKMHFEYKGALVLQPKLEGPVVSITFSLYSNINIM</sequence>
<evidence type="ECO:0000313" key="4">
    <source>
        <dbReference type="EMBL" id="KAK5969008.1"/>
    </source>
</evidence>
<keyword evidence="2" id="KW-0812">Transmembrane</keyword>
<accession>A0AAN8FRG9</accession>
<comment type="caution">
    <text evidence="4">The sequence shown here is derived from an EMBL/GenBank/DDBJ whole genome shotgun (WGS) entry which is preliminary data.</text>
</comment>
<evidence type="ECO:0000256" key="3">
    <source>
        <dbReference type="SAM" id="SignalP"/>
    </source>
</evidence>
<feature type="compositionally biased region" description="Low complexity" evidence="1">
    <location>
        <begin position="222"/>
        <end position="237"/>
    </location>
</feature>
<feature type="chain" id="PRO_5042864782" evidence="3">
    <location>
        <begin position="23"/>
        <end position="411"/>
    </location>
</feature>
<evidence type="ECO:0000256" key="1">
    <source>
        <dbReference type="SAM" id="MobiDB-lite"/>
    </source>
</evidence>
<reference evidence="4 5" key="1">
    <citation type="submission" date="2019-10" db="EMBL/GenBank/DDBJ databases">
        <title>Assembly and Annotation for the nematode Trichostrongylus colubriformis.</title>
        <authorList>
            <person name="Martin J."/>
        </authorList>
    </citation>
    <scope>NUCLEOTIDE SEQUENCE [LARGE SCALE GENOMIC DNA]</scope>
    <source>
        <strain evidence="4">G859</strain>
        <tissue evidence="4">Whole worm</tissue>
    </source>
</reference>
<keyword evidence="5" id="KW-1185">Reference proteome</keyword>
<feature type="non-terminal residue" evidence="4">
    <location>
        <position position="1"/>
    </location>
</feature>
<proteinExistence type="predicted"/>
<gene>
    <name evidence="4" type="ORF">GCK32_012851</name>
</gene>
<dbReference type="EMBL" id="WIXE01020716">
    <property type="protein sequence ID" value="KAK5969008.1"/>
    <property type="molecule type" value="Genomic_DNA"/>
</dbReference>
<keyword evidence="2" id="KW-0472">Membrane</keyword>
<protein>
    <submittedName>
        <fullName evidence="4">Uncharacterized protein</fullName>
    </submittedName>
</protein>
<evidence type="ECO:0000256" key="2">
    <source>
        <dbReference type="SAM" id="Phobius"/>
    </source>
</evidence>
<keyword evidence="2" id="KW-1133">Transmembrane helix</keyword>
<feature type="compositionally biased region" description="Polar residues" evidence="1">
    <location>
        <begin position="198"/>
        <end position="221"/>
    </location>
</feature>
<dbReference type="Proteomes" id="UP001331761">
    <property type="component" value="Unassembled WGS sequence"/>
</dbReference>
<organism evidence="4 5">
    <name type="scientific">Trichostrongylus colubriformis</name>
    <name type="common">Black scour worm</name>
    <dbReference type="NCBI Taxonomy" id="6319"/>
    <lineage>
        <taxon>Eukaryota</taxon>
        <taxon>Metazoa</taxon>
        <taxon>Ecdysozoa</taxon>
        <taxon>Nematoda</taxon>
        <taxon>Chromadorea</taxon>
        <taxon>Rhabditida</taxon>
        <taxon>Rhabditina</taxon>
        <taxon>Rhabditomorpha</taxon>
        <taxon>Strongyloidea</taxon>
        <taxon>Trichostrongylidae</taxon>
        <taxon>Trichostrongylus</taxon>
    </lineage>
</organism>
<evidence type="ECO:0000313" key="5">
    <source>
        <dbReference type="Proteomes" id="UP001331761"/>
    </source>
</evidence>
<feature type="region of interest" description="Disordered" evidence="1">
    <location>
        <begin position="73"/>
        <end position="111"/>
    </location>
</feature>
<feature type="signal peptide" evidence="3">
    <location>
        <begin position="1"/>
        <end position="22"/>
    </location>
</feature>
<feature type="compositionally biased region" description="Polar residues" evidence="1">
    <location>
        <begin position="264"/>
        <end position="283"/>
    </location>
</feature>
<keyword evidence="3" id="KW-0732">Signal</keyword>
<feature type="compositionally biased region" description="Polar residues" evidence="1">
    <location>
        <begin position="83"/>
        <end position="100"/>
    </location>
</feature>